<dbReference type="GO" id="GO:0005789">
    <property type="term" value="C:endoplasmic reticulum membrane"/>
    <property type="evidence" value="ECO:0007669"/>
    <property type="project" value="TreeGrafter"/>
</dbReference>
<dbReference type="GO" id="GO:0016197">
    <property type="term" value="P:endosomal transport"/>
    <property type="evidence" value="ECO:0007669"/>
    <property type="project" value="TreeGrafter"/>
</dbReference>
<evidence type="ECO:0000313" key="3">
    <source>
        <dbReference type="Proteomes" id="UP000094527"/>
    </source>
</evidence>
<dbReference type="Pfam" id="PF05050">
    <property type="entry name" value="Methyltransf_21"/>
    <property type="match status" value="1"/>
</dbReference>
<feature type="domain" description="Methyltransferase FkbM" evidence="1">
    <location>
        <begin position="95"/>
        <end position="257"/>
    </location>
</feature>
<dbReference type="Proteomes" id="UP000094527">
    <property type="component" value="Unassembled WGS sequence"/>
</dbReference>
<protein>
    <submittedName>
        <fullName evidence="2">Protein Star</fullName>
    </submittedName>
</protein>
<dbReference type="InterPro" id="IPR053202">
    <property type="entry name" value="EGF_Rcpt_Signaling_Reg"/>
</dbReference>
<dbReference type="GO" id="GO:0031902">
    <property type="term" value="C:late endosome membrane"/>
    <property type="evidence" value="ECO:0007669"/>
    <property type="project" value="TreeGrafter"/>
</dbReference>
<dbReference type="InterPro" id="IPR029063">
    <property type="entry name" value="SAM-dependent_MTases_sf"/>
</dbReference>
<evidence type="ECO:0000313" key="2">
    <source>
        <dbReference type="EMBL" id="ODM96130.1"/>
    </source>
</evidence>
<reference evidence="2 3" key="1">
    <citation type="journal article" date="2016" name="Genome Biol. Evol.">
        <title>Gene Family Evolution Reflects Adaptation to Soil Environmental Stressors in the Genome of the Collembolan Orchesella cincta.</title>
        <authorList>
            <person name="Faddeeva-Vakhrusheva A."/>
            <person name="Derks M.F."/>
            <person name="Anvar S.Y."/>
            <person name="Agamennone V."/>
            <person name="Suring W."/>
            <person name="Smit S."/>
            <person name="van Straalen N.M."/>
            <person name="Roelofs D."/>
        </authorList>
    </citation>
    <scope>NUCLEOTIDE SEQUENCE [LARGE SCALE GENOMIC DNA]</scope>
    <source>
        <tissue evidence="2">Mixed pool</tissue>
    </source>
</reference>
<dbReference type="OrthoDB" id="408322at2759"/>
<dbReference type="PANTHER" id="PTHR34009">
    <property type="entry name" value="PROTEIN STAR"/>
    <property type="match status" value="1"/>
</dbReference>
<dbReference type="SUPFAM" id="SSF53335">
    <property type="entry name" value="S-adenosyl-L-methionine-dependent methyltransferases"/>
    <property type="match status" value="1"/>
</dbReference>
<name>A0A1D2MSQ8_ORCCI</name>
<dbReference type="GO" id="GO:0006888">
    <property type="term" value="P:endoplasmic reticulum to Golgi vesicle-mediated transport"/>
    <property type="evidence" value="ECO:0007669"/>
    <property type="project" value="TreeGrafter"/>
</dbReference>
<proteinExistence type="predicted"/>
<organism evidence="2 3">
    <name type="scientific">Orchesella cincta</name>
    <name type="common">Springtail</name>
    <name type="synonym">Podura cincta</name>
    <dbReference type="NCBI Taxonomy" id="48709"/>
    <lineage>
        <taxon>Eukaryota</taxon>
        <taxon>Metazoa</taxon>
        <taxon>Ecdysozoa</taxon>
        <taxon>Arthropoda</taxon>
        <taxon>Hexapoda</taxon>
        <taxon>Collembola</taxon>
        <taxon>Entomobryomorpha</taxon>
        <taxon>Entomobryoidea</taxon>
        <taxon>Orchesellidae</taxon>
        <taxon>Orchesellinae</taxon>
        <taxon>Orchesella</taxon>
    </lineage>
</organism>
<dbReference type="Gene3D" id="3.40.50.150">
    <property type="entry name" value="Vaccinia Virus protein VP39"/>
    <property type="match status" value="1"/>
</dbReference>
<dbReference type="AlphaFoldDB" id="A0A1D2MSQ8"/>
<dbReference type="PANTHER" id="PTHR34009:SF2">
    <property type="entry name" value="PROTEIN STAR"/>
    <property type="match status" value="1"/>
</dbReference>
<comment type="caution">
    <text evidence="2">The sequence shown here is derived from an EMBL/GenBank/DDBJ whole genome shotgun (WGS) entry which is preliminary data.</text>
</comment>
<dbReference type="GO" id="GO:0005886">
    <property type="term" value="C:plasma membrane"/>
    <property type="evidence" value="ECO:0007669"/>
    <property type="project" value="TreeGrafter"/>
</dbReference>
<gene>
    <name evidence="2" type="ORF">Ocin01_10556</name>
</gene>
<accession>A0A1D2MSQ8</accession>
<dbReference type="InterPro" id="IPR006342">
    <property type="entry name" value="FkbM_mtfrase"/>
</dbReference>
<dbReference type="GO" id="GO:0005794">
    <property type="term" value="C:Golgi apparatus"/>
    <property type="evidence" value="ECO:0007669"/>
    <property type="project" value="TreeGrafter"/>
</dbReference>
<keyword evidence="3" id="KW-1185">Reference proteome</keyword>
<dbReference type="EMBL" id="LJIJ01000575">
    <property type="protein sequence ID" value="ODM96130.1"/>
    <property type="molecule type" value="Genomic_DNA"/>
</dbReference>
<dbReference type="STRING" id="48709.A0A1D2MSQ8"/>
<evidence type="ECO:0000259" key="1">
    <source>
        <dbReference type="Pfam" id="PF05050"/>
    </source>
</evidence>
<sequence length="276" mass="31628">MFSKITTKAFLTFLCIILIALFYNTSFIAYHLIFKNFLHDTINASEIKINFSTLEYDDPRLINVIKEKFMTGPPISLDERNLTKAVVTQGFFIEAGANDGEFLSNSLPFEVYHGWTGLLVEGDPVPREKLLSIKRNAWVASSCLSPSKKSDQINMVRHKRWNGIGNIPKFFPERLANDFTEPFEVQCFPLYSLLLAIGKFEIDYLSLDLEGSEYAVLESIPFDKINIKVISVETNPKAYPETFFKIRQLLTKNGYRMRKMIQAPYVCDAVFAKTIM</sequence>